<sequence length="704" mass="77864">MDGKPLLMQVLSAVRRALETAARQQSSPMERDRLRLSIKLLEDKARALAERFAVVLRGYLEDRRIPDSPLESMACAGLHHKQLQHMNTRQMQEQMQLVRALQEIRQITQQSLTELDGFVCAMLGLTAVRPTQNPLRPVVYLTALQESFVHTAIPAQVRMDWLNHTMPAVLGKALQDLYAGLCGYLHSQGVAALAAALQKSATSESASPPSFAPTGHLTIDNLHSLLTGEDTHPASCDEGIRYAGTVPAAFDDATPTQPDAVLATDQRALLEATLQESTPQAVRQMLLTGCSDTQQLLGIEVVSLMVDNIVHDKRLLEPIRRVIENLEPALLRMVIVDPRFFRDREHPARALLNEITERGLAFASVNAPHFGAFVMSLYRCVVPLCKQFIEDDAPFVDALEKLRTMWAATCDRKSGAAPETAVKALQEAEARNLIAAKMVAALELLPELRRVPAPIAEFLCGPWTQVMACAELHHGKNDEDPGHYKELVNALLWSAQPDLTRQNVSKLTKLVPRLLSTLREGLKLIDYPSTATSAFFDVLMKLHQQAFQTTSPPVVVPPSRHGLAPSLTSPHDHWVAPAEAKASGFMDMPEEDELPTVRPDLPKSDALPPATPTPAGLEVGTWFELWNKETWARMQLTWISPQRTMFLFADAHGQTQSMTSRTVERLLESYSLRVLADQSVVDSALDDVVHRAMLNSLHTVGAKP</sequence>
<dbReference type="AlphaFoldDB" id="U5N4Y7"/>
<keyword evidence="2" id="KW-1185">Reference proteome</keyword>
<proteinExistence type="predicted"/>
<dbReference type="Pfam" id="PF07793">
    <property type="entry name" value="DUF1631"/>
    <property type="match status" value="1"/>
</dbReference>
<evidence type="ECO:0000313" key="1">
    <source>
        <dbReference type="EMBL" id="AGX86571.1"/>
    </source>
</evidence>
<dbReference type="InterPro" id="IPR012434">
    <property type="entry name" value="DUF1631"/>
</dbReference>
<accession>U5N4Y7</accession>
<gene>
    <name evidence="1" type="ORF">Cenrod_0454</name>
</gene>
<dbReference type="eggNOG" id="COG1231">
    <property type="taxonomic scope" value="Bacteria"/>
</dbReference>
<evidence type="ECO:0008006" key="3">
    <source>
        <dbReference type="Google" id="ProtNLM"/>
    </source>
</evidence>
<organism evidence="1 2">
    <name type="scientific">Candidatus Symbiobacter mobilis CR</name>
    <dbReference type="NCBI Taxonomy" id="946483"/>
    <lineage>
        <taxon>Bacteria</taxon>
        <taxon>Pseudomonadati</taxon>
        <taxon>Pseudomonadota</taxon>
        <taxon>Betaproteobacteria</taxon>
        <taxon>Burkholderiales</taxon>
        <taxon>Comamonadaceae</taxon>
    </lineage>
</organism>
<protein>
    <recommendedName>
        <fullName evidence="3">Thymidine phosphorylase</fullName>
    </recommendedName>
</protein>
<dbReference type="KEGG" id="cbx:Cenrod_0454"/>
<dbReference type="EMBL" id="CP004885">
    <property type="protein sequence ID" value="AGX86571.1"/>
    <property type="molecule type" value="Genomic_DNA"/>
</dbReference>
<dbReference type="HOGENOM" id="CLU_391673_0_0_4"/>
<dbReference type="Proteomes" id="UP000017184">
    <property type="component" value="Chromosome"/>
</dbReference>
<evidence type="ECO:0000313" key="2">
    <source>
        <dbReference type="Proteomes" id="UP000017184"/>
    </source>
</evidence>
<dbReference type="STRING" id="946483.Cenrod_0454"/>
<name>U5N4Y7_9BURK</name>
<reference evidence="1 2" key="1">
    <citation type="journal article" date="2013" name="Genome Biol.">
        <title>Genomic analysis reveals key aspects of prokaryotic symbiosis in the phototrophic consortium "Chlorochromatium aggregatum".</title>
        <authorList>
            <person name="Liu Z."/>
            <person name="Muller J."/>
            <person name="Li T."/>
            <person name="Alvey R.M."/>
            <person name="Vogl K."/>
            <person name="Frigaard N.U."/>
            <person name="Rockwell N.C."/>
            <person name="Boyd E.S."/>
            <person name="Tomsho L.P."/>
            <person name="Schuster S.C."/>
            <person name="Henke P."/>
            <person name="Rohde M."/>
            <person name="Overmann J."/>
            <person name="Bryant D.A."/>
        </authorList>
    </citation>
    <scope>NUCLEOTIDE SEQUENCE [LARGE SCALE GENOMIC DNA]</scope>
    <source>
        <strain evidence="1">CR</strain>
    </source>
</reference>